<dbReference type="GO" id="GO:0016120">
    <property type="term" value="P:carotene biosynthetic process"/>
    <property type="evidence" value="ECO:0007669"/>
    <property type="project" value="TreeGrafter"/>
</dbReference>
<dbReference type="Gene3D" id="3.50.50.60">
    <property type="entry name" value="FAD/NAD(P)-binding domain"/>
    <property type="match status" value="1"/>
</dbReference>
<dbReference type="Pfam" id="PF01593">
    <property type="entry name" value="Amino_oxidase"/>
    <property type="match status" value="1"/>
</dbReference>
<dbReference type="SUPFAM" id="SSF51905">
    <property type="entry name" value="FAD/NAD(P)-binding domain"/>
    <property type="match status" value="1"/>
</dbReference>
<protein>
    <recommendedName>
        <fullName evidence="1">Amine oxidase domain-containing protein</fullName>
    </recommendedName>
</protein>
<feature type="domain" description="Amine oxidase" evidence="1">
    <location>
        <begin position="68"/>
        <end position="401"/>
    </location>
</feature>
<proteinExistence type="predicted"/>
<organism evidence="2 3">
    <name type="scientific">Citrus x changshan-huyou</name>
    <dbReference type="NCBI Taxonomy" id="2935761"/>
    <lineage>
        <taxon>Eukaryota</taxon>
        <taxon>Viridiplantae</taxon>
        <taxon>Streptophyta</taxon>
        <taxon>Embryophyta</taxon>
        <taxon>Tracheophyta</taxon>
        <taxon>Spermatophyta</taxon>
        <taxon>Magnoliopsida</taxon>
        <taxon>eudicotyledons</taxon>
        <taxon>Gunneridae</taxon>
        <taxon>Pentapetalae</taxon>
        <taxon>rosids</taxon>
        <taxon>malvids</taxon>
        <taxon>Sapindales</taxon>
        <taxon>Rutaceae</taxon>
        <taxon>Aurantioideae</taxon>
        <taxon>Citrus</taxon>
    </lineage>
</organism>
<dbReference type="InterPro" id="IPR036188">
    <property type="entry name" value="FAD/NAD-bd_sf"/>
</dbReference>
<name>A0AAP0QU82_9ROSI</name>
<reference evidence="2 3" key="1">
    <citation type="submission" date="2024-05" db="EMBL/GenBank/DDBJ databases">
        <title>Haplotype-resolved chromosome-level genome assembly of Huyou (Citrus changshanensis).</title>
        <authorList>
            <person name="Miao C."/>
            <person name="Chen W."/>
            <person name="Wu Y."/>
            <person name="Wang L."/>
            <person name="Zhao S."/>
            <person name="Grierson D."/>
            <person name="Xu C."/>
            <person name="Chen K."/>
        </authorList>
    </citation>
    <scope>NUCLEOTIDE SEQUENCE [LARGE SCALE GENOMIC DNA]</scope>
    <source>
        <strain evidence="2">01-14</strain>
        <tissue evidence="2">Leaf</tissue>
    </source>
</reference>
<evidence type="ECO:0000313" key="3">
    <source>
        <dbReference type="Proteomes" id="UP001428341"/>
    </source>
</evidence>
<sequence length="437" mass="48444">MVYLAAPKCLFPPEPEHYRGPKLKVAIIGAGLAGMSTAGELLDQGHEVDIDESRSFIGVNPVVKALVDPDGALKDIRDLDSISFSVWFLSKGGTRTSIQRMWDPVAYALGFIDCDNISAWCMLTIFTLFATKTEASLLRMLKGSPDVYLSGPIRKHITDKGGRFHLRWGCREILYDKSANGETYVKGLAMSKATDKKVVQAEAYVTACDVPGIKRLLPSSWREMKIFNNIYELVGVPAVTVQLRYNGWVTELQDLERSRQLRQALGLDDLLYTPHADFSCFADLALTSPEDYYREGQGSLLQCVLTPGDPYMPLPNDEIIRRVAKQVLALFPSSQGLEVIWSSVVKIGQSLYHEGPGKDPFRPDQKTPVKNLFLAGSYTKQDYIDSMEGASLSGRQASAYIRNAREELVALGKQLAAFESQELMEAPTTTNDELSLV</sequence>
<accession>A0AAP0QU82</accession>
<dbReference type="GO" id="GO:0009507">
    <property type="term" value="C:chloroplast"/>
    <property type="evidence" value="ECO:0007669"/>
    <property type="project" value="TreeGrafter"/>
</dbReference>
<dbReference type="AlphaFoldDB" id="A0AAP0QU82"/>
<dbReference type="GO" id="GO:0016719">
    <property type="term" value="F:9,9'-di-cis-zeta-carotene desaturase activity"/>
    <property type="evidence" value="ECO:0007669"/>
    <property type="project" value="TreeGrafter"/>
</dbReference>
<dbReference type="InterPro" id="IPR002937">
    <property type="entry name" value="Amino_oxidase"/>
</dbReference>
<dbReference type="PANTHER" id="PTHR42923">
    <property type="entry name" value="PROTOPORPHYRINOGEN OXIDASE"/>
    <property type="match status" value="1"/>
</dbReference>
<keyword evidence="3" id="KW-1185">Reference proteome</keyword>
<evidence type="ECO:0000259" key="1">
    <source>
        <dbReference type="Pfam" id="PF01593"/>
    </source>
</evidence>
<dbReference type="Proteomes" id="UP001428341">
    <property type="component" value="Unassembled WGS sequence"/>
</dbReference>
<dbReference type="PANTHER" id="PTHR42923:SF41">
    <property type="entry name" value="ZETA-CAROTENE DESATURASE, CHLOROPLASTIC_CHROMOPLASTIC"/>
    <property type="match status" value="1"/>
</dbReference>
<comment type="caution">
    <text evidence="2">The sequence shown here is derived from an EMBL/GenBank/DDBJ whole genome shotgun (WGS) entry which is preliminary data.</text>
</comment>
<dbReference type="InterPro" id="IPR050464">
    <property type="entry name" value="Zeta_carotene_desat/Oxidored"/>
</dbReference>
<evidence type="ECO:0000313" key="2">
    <source>
        <dbReference type="EMBL" id="KAK9215250.1"/>
    </source>
</evidence>
<gene>
    <name evidence="2" type="ORF">WN944_007254</name>
</gene>
<dbReference type="EMBL" id="JBCGBO010000003">
    <property type="protein sequence ID" value="KAK9215250.1"/>
    <property type="molecule type" value="Genomic_DNA"/>
</dbReference>